<organism evidence="2 3">
    <name type="scientific">Sphingomonas abietis</name>
    <dbReference type="NCBI Taxonomy" id="3012344"/>
    <lineage>
        <taxon>Bacteria</taxon>
        <taxon>Pseudomonadati</taxon>
        <taxon>Pseudomonadota</taxon>
        <taxon>Alphaproteobacteria</taxon>
        <taxon>Sphingomonadales</taxon>
        <taxon>Sphingomonadaceae</taxon>
        <taxon>Sphingomonas</taxon>
    </lineage>
</organism>
<dbReference type="RefSeq" id="WP_270078898.1">
    <property type="nucleotide sequence ID" value="NZ_CP115174.1"/>
</dbReference>
<name>A0ABY7NU03_9SPHN</name>
<dbReference type="EMBL" id="CP115174">
    <property type="protein sequence ID" value="WBO24270.1"/>
    <property type="molecule type" value="Genomic_DNA"/>
</dbReference>
<keyword evidence="3" id="KW-1185">Reference proteome</keyword>
<gene>
    <name evidence="2" type="ORF">PBT88_09295</name>
</gene>
<sequence>MRKRGEMVERSFAHVLDRGGMRRAWLRGRENLISFQTRAIILENACTLSHDKPYLPAKPATAQHQPNNVARALSSDVDVPAKSGSQSSEIAAEAAGAADDPIVPSDFSKS</sequence>
<proteinExistence type="predicted"/>
<protein>
    <submittedName>
        <fullName evidence="2">Uncharacterized protein</fullName>
    </submittedName>
</protein>
<evidence type="ECO:0000256" key="1">
    <source>
        <dbReference type="SAM" id="MobiDB-lite"/>
    </source>
</evidence>
<feature type="region of interest" description="Disordered" evidence="1">
    <location>
        <begin position="72"/>
        <end position="110"/>
    </location>
</feature>
<dbReference type="Proteomes" id="UP001210865">
    <property type="component" value="Chromosome"/>
</dbReference>
<reference evidence="2 3" key="1">
    <citation type="submission" date="2022-12" db="EMBL/GenBank/DDBJ databases">
        <title>Sphingomonas abieness sp. nov., an endophytic bacterium isolated from Abies koreana.</title>
        <authorList>
            <person name="Jiang L."/>
            <person name="Lee J."/>
        </authorList>
    </citation>
    <scope>NUCLEOTIDE SEQUENCE [LARGE SCALE GENOMIC DNA]</scope>
    <source>
        <strain evidence="3">PAMB 00755</strain>
    </source>
</reference>
<evidence type="ECO:0000313" key="3">
    <source>
        <dbReference type="Proteomes" id="UP001210865"/>
    </source>
</evidence>
<evidence type="ECO:0000313" key="2">
    <source>
        <dbReference type="EMBL" id="WBO24270.1"/>
    </source>
</evidence>
<feature type="compositionally biased region" description="Low complexity" evidence="1">
    <location>
        <begin position="83"/>
        <end position="98"/>
    </location>
</feature>
<accession>A0ABY7NU03</accession>